<evidence type="ECO:0000256" key="1">
    <source>
        <dbReference type="SAM" id="Phobius"/>
    </source>
</evidence>
<dbReference type="Proteomes" id="UP000241829">
    <property type="component" value="Chromosome"/>
</dbReference>
<dbReference type="InterPro" id="IPR019670">
    <property type="entry name" value="DUF2523"/>
</dbReference>
<dbReference type="KEGG" id="melm:C7H73_09495"/>
<dbReference type="AlphaFoldDB" id="A0A2P1NLC1"/>
<keyword evidence="1" id="KW-0472">Membrane</keyword>
<dbReference type="Pfam" id="PF10734">
    <property type="entry name" value="DUF2523"/>
    <property type="match status" value="1"/>
</dbReference>
<dbReference type="EMBL" id="CP027792">
    <property type="protein sequence ID" value="AVP57869.1"/>
    <property type="molecule type" value="Genomic_DNA"/>
</dbReference>
<evidence type="ECO:0008006" key="4">
    <source>
        <dbReference type="Google" id="ProtNLM"/>
    </source>
</evidence>
<evidence type="ECO:0000313" key="2">
    <source>
        <dbReference type="EMBL" id="AVP57869.1"/>
    </source>
</evidence>
<sequence>MEGIAEWLAKISWPLVSRVLVALGFGYTTYEGADTALSGALNAAKGAFTGLMAEVLQLLAMAGFFEAMAITSGGIVSGLAWMVMKRFALQTTGGAGQAT</sequence>
<organism evidence="2 3">
    <name type="scientific">Pulveribacter suum</name>
    <dbReference type="NCBI Taxonomy" id="2116657"/>
    <lineage>
        <taxon>Bacteria</taxon>
        <taxon>Pseudomonadati</taxon>
        <taxon>Pseudomonadota</taxon>
        <taxon>Betaproteobacteria</taxon>
        <taxon>Burkholderiales</taxon>
        <taxon>Comamonadaceae</taxon>
        <taxon>Pulveribacter</taxon>
    </lineage>
</organism>
<proteinExistence type="predicted"/>
<reference evidence="3" key="1">
    <citation type="submission" date="2018-03" db="EMBL/GenBank/DDBJ databases">
        <title>Genome sequencing of Melaminivora sp. strain SC2-7.</title>
        <authorList>
            <person name="Kim S.-J."/>
            <person name="Heo J."/>
            <person name="Ahn J.-H."/>
            <person name="Kwon S.-W."/>
        </authorList>
    </citation>
    <scope>NUCLEOTIDE SEQUENCE [LARGE SCALE GENOMIC DNA]</scope>
    <source>
        <strain evidence="3">SC2-7</strain>
    </source>
</reference>
<keyword evidence="1" id="KW-0812">Transmembrane</keyword>
<dbReference type="RefSeq" id="WP_106846422.1">
    <property type="nucleotide sequence ID" value="NZ_CP027792.1"/>
</dbReference>
<dbReference type="OrthoDB" id="8908090at2"/>
<accession>A0A2P1NLC1</accession>
<feature type="transmembrane region" description="Helical" evidence="1">
    <location>
        <begin position="58"/>
        <end position="83"/>
    </location>
</feature>
<keyword evidence="1" id="KW-1133">Transmembrane helix</keyword>
<gene>
    <name evidence="2" type="ORF">C7H73_09495</name>
</gene>
<keyword evidence="3" id="KW-1185">Reference proteome</keyword>
<evidence type="ECO:0000313" key="3">
    <source>
        <dbReference type="Proteomes" id="UP000241829"/>
    </source>
</evidence>
<name>A0A2P1NLC1_9BURK</name>
<protein>
    <recommendedName>
        <fullName evidence="4">DUF2523 domain-containing protein</fullName>
    </recommendedName>
</protein>